<organism evidence="2">
    <name type="scientific">Culex pipiens</name>
    <name type="common">House mosquito</name>
    <dbReference type="NCBI Taxonomy" id="7175"/>
    <lineage>
        <taxon>Eukaryota</taxon>
        <taxon>Metazoa</taxon>
        <taxon>Ecdysozoa</taxon>
        <taxon>Arthropoda</taxon>
        <taxon>Hexapoda</taxon>
        <taxon>Insecta</taxon>
        <taxon>Pterygota</taxon>
        <taxon>Neoptera</taxon>
        <taxon>Endopterygota</taxon>
        <taxon>Diptera</taxon>
        <taxon>Nematocera</taxon>
        <taxon>Culicoidea</taxon>
        <taxon>Culicidae</taxon>
        <taxon>Culicinae</taxon>
        <taxon>Culicini</taxon>
        <taxon>Culex</taxon>
        <taxon>Culex</taxon>
    </lineage>
</organism>
<name>A0A8D8CAK6_CULPI</name>
<reference evidence="2" key="1">
    <citation type="submission" date="2021-05" db="EMBL/GenBank/DDBJ databases">
        <authorList>
            <person name="Alioto T."/>
            <person name="Alioto T."/>
            <person name="Gomez Garrido J."/>
        </authorList>
    </citation>
    <scope>NUCLEOTIDE SEQUENCE</scope>
</reference>
<accession>A0A8D8CAK6</accession>
<sequence length="99" mass="11525">MQIVLQHLERNCDALFLRHICSQIFTIRHTMFHKLDTAQIFLILGSNIELVIVLVGVLPPAKVDNHKISHFRENIRNVVKQEVLAERVHQLYSAERFGL</sequence>
<evidence type="ECO:0000256" key="1">
    <source>
        <dbReference type="SAM" id="Phobius"/>
    </source>
</evidence>
<feature type="transmembrane region" description="Helical" evidence="1">
    <location>
        <begin position="38"/>
        <end position="58"/>
    </location>
</feature>
<dbReference type="AlphaFoldDB" id="A0A8D8CAK6"/>
<keyword evidence="1" id="KW-1133">Transmembrane helix</keyword>
<keyword evidence="1" id="KW-0472">Membrane</keyword>
<evidence type="ECO:0000313" key="2">
    <source>
        <dbReference type="EMBL" id="CAG6489229.1"/>
    </source>
</evidence>
<protein>
    <submittedName>
        <fullName evidence="2">(northern house mosquito) hypothetical protein</fullName>
    </submittedName>
</protein>
<keyword evidence="1" id="KW-0812">Transmembrane</keyword>
<dbReference type="EMBL" id="HBUE01111928">
    <property type="protein sequence ID" value="CAG6489229.1"/>
    <property type="molecule type" value="Transcribed_RNA"/>
</dbReference>
<proteinExistence type="predicted"/>